<keyword evidence="1" id="KW-1133">Transmembrane helix</keyword>
<dbReference type="EMBL" id="PSQE01000008">
    <property type="protein sequence ID" value="RHN40894.1"/>
    <property type="molecule type" value="Genomic_DNA"/>
</dbReference>
<reference evidence="3" key="1">
    <citation type="journal article" date="2018" name="Nat. Plants">
        <title>Whole-genome landscape of Medicago truncatula symbiotic genes.</title>
        <authorList>
            <person name="Pecrix Y."/>
            <person name="Staton S.E."/>
            <person name="Sallet E."/>
            <person name="Lelandais-Briere C."/>
            <person name="Moreau S."/>
            <person name="Carrere S."/>
            <person name="Blein T."/>
            <person name="Jardinaud M.F."/>
            <person name="Latrasse D."/>
            <person name="Zouine M."/>
            <person name="Zahm M."/>
            <person name="Kreplak J."/>
            <person name="Mayjonade B."/>
            <person name="Satge C."/>
            <person name="Perez M."/>
            <person name="Cauet S."/>
            <person name="Marande W."/>
            <person name="Chantry-Darmon C."/>
            <person name="Lopez-Roques C."/>
            <person name="Bouchez O."/>
            <person name="Berard A."/>
            <person name="Debelle F."/>
            <person name="Munos S."/>
            <person name="Bendahmane A."/>
            <person name="Berges H."/>
            <person name="Niebel A."/>
            <person name="Buitink J."/>
            <person name="Frugier F."/>
            <person name="Benhamed M."/>
            <person name="Crespi M."/>
            <person name="Gouzy J."/>
            <person name="Gamas P."/>
        </authorList>
    </citation>
    <scope>NUCLEOTIDE SEQUENCE [LARGE SCALE GENOMIC DNA]</scope>
    <source>
        <strain evidence="3">cv. Jemalong A17</strain>
    </source>
</reference>
<organism evidence="2 3">
    <name type="scientific">Medicago truncatula</name>
    <name type="common">Barrel medic</name>
    <name type="synonym">Medicago tribuloides</name>
    <dbReference type="NCBI Taxonomy" id="3880"/>
    <lineage>
        <taxon>Eukaryota</taxon>
        <taxon>Viridiplantae</taxon>
        <taxon>Streptophyta</taxon>
        <taxon>Embryophyta</taxon>
        <taxon>Tracheophyta</taxon>
        <taxon>Spermatophyta</taxon>
        <taxon>Magnoliopsida</taxon>
        <taxon>eudicotyledons</taxon>
        <taxon>Gunneridae</taxon>
        <taxon>Pentapetalae</taxon>
        <taxon>rosids</taxon>
        <taxon>fabids</taxon>
        <taxon>Fabales</taxon>
        <taxon>Fabaceae</taxon>
        <taxon>Papilionoideae</taxon>
        <taxon>50 kb inversion clade</taxon>
        <taxon>NPAAA clade</taxon>
        <taxon>Hologalegina</taxon>
        <taxon>IRL clade</taxon>
        <taxon>Trifolieae</taxon>
        <taxon>Medicago</taxon>
    </lineage>
</organism>
<evidence type="ECO:0008006" key="4">
    <source>
        <dbReference type="Google" id="ProtNLM"/>
    </source>
</evidence>
<evidence type="ECO:0000313" key="3">
    <source>
        <dbReference type="Proteomes" id="UP000265566"/>
    </source>
</evidence>
<protein>
    <recommendedName>
        <fullName evidence="4">Transmembrane protein</fullName>
    </recommendedName>
</protein>
<keyword evidence="1" id="KW-0812">Transmembrane</keyword>
<sequence length="140" mass="16212">MSFASSKQEHALSFSYTHIIIIRKYTKTYYLRKQTAYCRSIKASSIFRATQDKWLYIQSEIQHLQNKRRHKIKQQRRKIETLFKDLSICISCLLILGLVLPLRGYANKFASDTPNILVDTISPNKPITGLTKLVIAAPPR</sequence>
<accession>A0A396GMV7</accession>
<proteinExistence type="predicted"/>
<comment type="caution">
    <text evidence="2">The sequence shown here is derived from an EMBL/GenBank/DDBJ whole genome shotgun (WGS) entry which is preliminary data.</text>
</comment>
<dbReference type="AlphaFoldDB" id="A0A396GMV7"/>
<gene>
    <name evidence="2" type="ORF">MtrunA17_Chr8g0360021</name>
</gene>
<dbReference type="Gramene" id="rna47138">
    <property type="protein sequence ID" value="RHN40894.1"/>
    <property type="gene ID" value="gene47138"/>
</dbReference>
<feature type="transmembrane region" description="Helical" evidence="1">
    <location>
        <begin position="82"/>
        <end position="102"/>
    </location>
</feature>
<keyword evidence="1" id="KW-0472">Membrane</keyword>
<dbReference type="Proteomes" id="UP000265566">
    <property type="component" value="Chromosome 8"/>
</dbReference>
<evidence type="ECO:0000313" key="2">
    <source>
        <dbReference type="EMBL" id="RHN40894.1"/>
    </source>
</evidence>
<name>A0A396GMV7_MEDTR</name>
<evidence type="ECO:0000256" key="1">
    <source>
        <dbReference type="SAM" id="Phobius"/>
    </source>
</evidence>